<gene>
    <name evidence="2" type="ORF">PV06_02248</name>
</gene>
<evidence type="ECO:0000313" key="2">
    <source>
        <dbReference type="EMBL" id="KIW46583.1"/>
    </source>
</evidence>
<proteinExistence type="predicted"/>
<feature type="compositionally biased region" description="Polar residues" evidence="1">
    <location>
        <begin position="15"/>
        <end position="32"/>
    </location>
</feature>
<protein>
    <submittedName>
        <fullName evidence="2">Uncharacterized protein</fullName>
    </submittedName>
</protein>
<dbReference type="RefSeq" id="XP_016266799.1">
    <property type="nucleotide sequence ID" value="XM_016402902.1"/>
</dbReference>
<reference evidence="2 3" key="1">
    <citation type="submission" date="2015-01" db="EMBL/GenBank/DDBJ databases">
        <title>The Genome Sequence of Exophiala oligosperma CBS72588.</title>
        <authorList>
            <consortium name="The Broad Institute Genomics Platform"/>
            <person name="Cuomo C."/>
            <person name="de Hoog S."/>
            <person name="Gorbushina A."/>
            <person name="Stielow B."/>
            <person name="Teixiera M."/>
            <person name="Abouelleil A."/>
            <person name="Chapman S.B."/>
            <person name="Priest M."/>
            <person name="Young S.K."/>
            <person name="Wortman J."/>
            <person name="Nusbaum C."/>
            <person name="Birren B."/>
        </authorList>
    </citation>
    <scope>NUCLEOTIDE SEQUENCE [LARGE SCALE GENOMIC DNA]</scope>
    <source>
        <strain evidence="2 3">CBS 72588</strain>
    </source>
</reference>
<organism evidence="2 3">
    <name type="scientific">Exophiala oligosperma</name>
    <dbReference type="NCBI Taxonomy" id="215243"/>
    <lineage>
        <taxon>Eukaryota</taxon>
        <taxon>Fungi</taxon>
        <taxon>Dikarya</taxon>
        <taxon>Ascomycota</taxon>
        <taxon>Pezizomycotina</taxon>
        <taxon>Eurotiomycetes</taxon>
        <taxon>Chaetothyriomycetidae</taxon>
        <taxon>Chaetothyriales</taxon>
        <taxon>Herpotrichiellaceae</taxon>
        <taxon>Exophiala</taxon>
    </lineage>
</organism>
<evidence type="ECO:0000256" key="1">
    <source>
        <dbReference type="SAM" id="MobiDB-lite"/>
    </source>
</evidence>
<sequence>MSGTSGVEPGPLASWATTSQNSTQTPSGSCTQKIWKPHLGEVWVDAQMSFPGGMERPTSVIAHFDGFRRAEDNPTLGSHLDLVDLTQLLSPIYQL</sequence>
<dbReference type="AlphaFoldDB" id="A0A0D2DTU4"/>
<keyword evidence="3" id="KW-1185">Reference proteome</keyword>
<dbReference type="HOGENOM" id="CLU_2372823_0_0_1"/>
<dbReference type="VEuPathDB" id="FungiDB:PV06_02248"/>
<accession>A0A0D2DTU4</accession>
<dbReference type="EMBL" id="KN847333">
    <property type="protein sequence ID" value="KIW46583.1"/>
    <property type="molecule type" value="Genomic_DNA"/>
</dbReference>
<dbReference type="Proteomes" id="UP000053342">
    <property type="component" value="Unassembled WGS sequence"/>
</dbReference>
<evidence type="ECO:0000313" key="3">
    <source>
        <dbReference type="Proteomes" id="UP000053342"/>
    </source>
</evidence>
<dbReference type="GeneID" id="27354322"/>
<feature type="region of interest" description="Disordered" evidence="1">
    <location>
        <begin position="1"/>
        <end position="32"/>
    </location>
</feature>
<name>A0A0D2DTU4_9EURO</name>